<reference evidence="2" key="1">
    <citation type="submission" date="2016-04" db="EMBL/GenBank/DDBJ databases">
        <authorList>
            <person name="Evans L.H."/>
            <person name="Alamgir A."/>
            <person name="Owens N."/>
            <person name="Weber N.D."/>
            <person name="Virtaneva K."/>
            <person name="Barbian K."/>
            <person name="Babar A."/>
            <person name="Rosenke K."/>
        </authorList>
    </citation>
    <scope>NUCLEOTIDE SEQUENCE</scope>
    <source>
        <strain evidence="2">86-2</strain>
    </source>
</reference>
<evidence type="ECO:0000256" key="1">
    <source>
        <dbReference type="SAM" id="Coils"/>
    </source>
</evidence>
<evidence type="ECO:0000313" key="2">
    <source>
        <dbReference type="EMBL" id="SBV98619.1"/>
    </source>
</evidence>
<accession>A0A212JGN8</accession>
<feature type="coiled-coil region" evidence="1">
    <location>
        <begin position="16"/>
        <end position="64"/>
    </location>
</feature>
<dbReference type="AlphaFoldDB" id="A0A212JGN8"/>
<dbReference type="EMBL" id="FLUL01000001">
    <property type="protein sequence ID" value="SBV98619.1"/>
    <property type="molecule type" value="Genomic_DNA"/>
</dbReference>
<name>A0A212JGN8_9BACT</name>
<dbReference type="RefSeq" id="WP_135103781.1">
    <property type="nucleotide sequence ID" value="NZ_CABTJG010000001.1"/>
</dbReference>
<sequence length="98" mass="11463">MTENDEKLLAEFEIRMRQLMYLCDMLKEENAQMKQELKQKETAIEALSLKLDALNAKYDNLKFAKSFSSADPEERMNAKKRLSKLVRDVDKCITMLKA</sequence>
<protein>
    <submittedName>
        <fullName evidence="2">Uncharacterized protein</fullName>
    </submittedName>
</protein>
<keyword evidence="1" id="KW-0175">Coiled coil</keyword>
<gene>
    <name evidence="2" type="ORF">KL86DYS2_11480</name>
</gene>
<proteinExistence type="predicted"/>
<organism evidence="2">
    <name type="scientific">uncultured Dysgonomonas sp</name>
    <dbReference type="NCBI Taxonomy" id="206096"/>
    <lineage>
        <taxon>Bacteria</taxon>
        <taxon>Pseudomonadati</taxon>
        <taxon>Bacteroidota</taxon>
        <taxon>Bacteroidia</taxon>
        <taxon>Bacteroidales</taxon>
        <taxon>Dysgonomonadaceae</taxon>
        <taxon>Dysgonomonas</taxon>
        <taxon>environmental samples</taxon>
    </lineage>
</organism>